<keyword evidence="4" id="KW-1185">Reference proteome</keyword>
<evidence type="ECO:0000256" key="1">
    <source>
        <dbReference type="SAM" id="SignalP"/>
    </source>
</evidence>
<accession>A0ABQ3EBI7</accession>
<reference evidence="4" key="1">
    <citation type="journal article" date="2019" name="Int. J. Syst. Evol. Microbiol.">
        <title>The Global Catalogue of Microorganisms (GCM) 10K type strain sequencing project: providing services to taxonomists for standard genome sequencing and annotation.</title>
        <authorList>
            <consortium name="The Broad Institute Genomics Platform"/>
            <consortium name="The Broad Institute Genome Sequencing Center for Infectious Disease"/>
            <person name="Wu L."/>
            <person name="Ma J."/>
        </authorList>
    </citation>
    <scope>NUCLEOTIDE SEQUENCE [LARGE SCALE GENOMIC DNA]</scope>
    <source>
        <strain evidence="4">KCTC 12861</strain>
    </source>
</reference>
<proteinExistence type="predicted"/>
<evidence type="ECO:0000313" key="4">
    <source>
        <dbReference type="Proteomes" id="UP000637980"/>
    </source>
</evidence>
<evidence type="ECO:0000313" key="3">
    <source>
        <dbReference type="EMBL" id="GHB32743.1"/>
    </source>
</evidence>
<dbReference type="Proteomes" id="UP000637980">
    <property type="component" value="Unassembled WGS sequence"/>
</dbReference>
<dbReference type="Pfam" id="PF07007">
    <property type="entry name" value="LprI"/>
    <property type="match status" value="1"/>
</dbReference>
<dbReference type="InterPro" id="IPR009739">
    <property type="entry name" value="LprI-like_N"/>
</dbReference>
<dbReference type="RefSeq" id="WP_189436809.1">
    <property type="nucleotide sequence ID" value="NZ_BMXE01000003.1"/>
</dbReference>
<organism evidence="3 4">
    <name type="scientific">Pseudovibrio japonicus</name>
    <dbReference type="NCBI Taxonomy" id="366534"/>
    <lineage>
        <taxon>Bacteria</taxon>
        <taxon>Pseudomonadati</taxon>
        <taxon>Pseudomonadota</taxon>
        <taxon>Alphaproteobacteria</taxon>
        <taxon>Hyphomicrobiales</taxon>
        <taxon>Stappiaceae</taxon>
        <taxon>Pseudovibrio</taxon>
    </lineage>
</organism>
<evidence type="ECO:0000259" key="2">
    <source>
        <dbReference type="Pfam" id="PF07007"/>
    </source>
</evidence>
<sequence>MIVRCLALLAALGLSGAALAQGSRISQSEDVMVFDQCLQEAGLAFNPRVQCIGRVFEACLEKQEDDSTTNVRECYSRETALWERLIADVDTNLERRQESAARTELGEASRTWEAFRNSACNIPYVLNLQREPASVRGMECFNRSTALWALQLAEFVRPAGN</sequence>
<feature type="domain" description="Lysozyme inhibitor LprI-like N-terminal" evidence="2">
    <location>
        <begin position="59"/>
        <end position="122"/>
    </location>
</feature>
<protein>
    <recommendedName>
        <fullName evidence="2">Lysozyme inhibitor LprI-like N-terminal domain-containing protein</fullName>
    </recommendedName>
</protein>
<dbReference type="EMBL" id="BMXE01000003">
    <property type="protein sequence ID" value="GHB32743.1"/>
    <property type="molecule type" value="Genomic_DNA"/>
</dbReference>
<name>A0ABQ3EBI7_9HYPH</name>
<keyword evidence="1" id="KW-0732">Signal</keyword>
<feature type="signal peptide" evidence="1">
    <location>
        <begin position="1"/>
        <end position="20"/>
    </location>
</feature>
<feature type="chain" id="PRO_5047442898" description="Lysozyme inhibitor LprI-like N-terminal domain-containing protein" evidence="1">
    <location>
        <begin position="21"/>
        <end position="161"/>
    </location>
</feature>
<comment type="caution">
    <text evidence="3">The sequence shown here is derived from an EMBL/GenBank/DDBJ whole genome shotgun (WGS) entry which is preliminary data.</text>
</comment>
<gene>
    <name evidence="3" type="ORF">GCM10007094_22090</name>
</gene>